<dbReference type="EC" id="3.5.2.5" evidence="5"/>
<evidence type="ECO:0000256" key="1">
    <source>
        <dbReference type="ARBA" id="ARBA00001947"/>
    </source>
</evidence>
<dbReference type="Gene3D" id="3.20.20.140">
    <property type="entry name" value="Metal-dependent hydrolases"/>
    <property type="match status" value="1"/>
</dbReference>
<evidence type="ECO:0000256" key="4">
    <source>
        <dbReference type="ARBA" id="ARBA00011881"/>
    </source>
</evidence>
<comment type="pathway">
    <text evidence="2">Nitrogen metabolism; (S)-allantoin degradation; allantoate from (S)-allantoin: step 1/1.</text>
</comment>
<dbReference type="GO" id="GO:0006145">
    <property type="term" value="P:purine nucleobase catabolic process"/>
    <property type="evidence" value="ECO:0007669"/>
    <property type="project" value="TreeGrafter"/>
</dbReference>
<comment type="cofactor">
    <cofactor evidence="1">
        <name>Zn(2+)</name>
        <dbReference type="ChEBI" id="CHEBI:29105"/>
    </cofactor>
</comment>
<reference evidence="10 11" key="1">
    <citation type="submission" date="2020-08" db="EMBL/GenBank/DDBJ databases">
        <title>Genomic Encyclopedia of Type Strains, Phase IV (KMG-IV): sequencing the most valuable type-strain genomes for metagenomic binning, comparative biology and taxonomic classification.</title>
        <authorList>
            <person name="Goeker M."/>
        </authorList>
    </citation>
    <scope>NUCLEOTIDE SEQUENCE [LARGE SCALE GENOMIC DNA]</scope>
    <source>
        <strain evidence="10 11">DSM 103725</strain>
    </source>
</reference>
<dbReference type="GO" id="GO:0004038">
    <property type="term" value="F:allantoinase activity"/>
    <property type="evidence" value="ECO:0007669"/>
    <property type="project" value="UniProtKB-EC"/>
</dbReference>
<comment type="similarity">
    <text evidence="3">Belongs to the metallo-dependent hydrolases superfamily. Allantoinase family.</text>
</comment>
<dbReference type="Pfam" id="PF01979">
    <property type="entry name" value="Amidohydro_1"/>
    <property type="match status" value="1"/>
</dbReference>
<dbReference type="SUPFAM" id="SSF51556">
    <property type="entry name" value="Metallo-dependent hydrolases"/>
    <property type="match status" value="1"/>
</dbReference>
<gene>
    <name evidence="10" type="ORF">HNQ40_001380</name>
</gene>
<evidence type="ECO:0000313" key="11">
    <source>
        <dbReference type="Proteomes" id="UP000541810"/>
    </source>
</evidence>
<keyword evidence="7 10" id="KW-0378">Hydrolase</keyword>
<dbReference type="InterPro" id="IPR050138">
    <property type="entry name" value="DHOase/Allantoinase_Hydrolase"/>
</dbReference>
<dbReference type="InterPro" id="IPR032466">
    <property type="entry name" value="Metal_Hydrolase"/>
</dbReference>
<dbReference type="GO" id="GO:0050897">
    <property type="term" value="F:cobalt ion binding"/>
    <property type="evidence" value="ECO:0007669"/>
    <property type="project" value="InterPro"/>
</dbReference>
<feature type="domain" description="Amidohydrolase-related" evidence="9">
    <location>
        <begin position="37"/>
        <end position="408"/>
    </location>
</feature>
<evidence type="ECO:0000259" key="9">
    <source>
        <dbReference type="Pfam" id="PF01979"/>
    </source>
</evidence>
<dbReference type="NCBIfam" id="TIGR03178">
    <property type="entry name" value="allantoinase"/>
    <property type="match status" value="1"/>
</dbReference>
<dbReference type="InterPro" id="IPR018228">
    <property type="entry name" value="DNase_TatD-rel_CS"/>
</dbReference>
<keyword evidence="11" id="KW-1185">Reference proteome</keyword>
<dbReference type="SUPFAM" id="SSF51338">
    <property type="entry name" value="Composite domain of metallo-dependent hydrolases"/>
    <property type="match status" value="1"/>
</dbReference>
<evidence type="ECO:0000313" key="10">
    <source>
        <dbReference type="EMBL" id="MBB6429574.1"/>
    </source>
</evidence>
<evidence type="ECO:0000256" key="2">
    <source>
        <dbReference type="ARBA" id="ARBA00004968"/>
    </source>
</evidence>
<dbReference type="GO" id="GO:0005737">
    <property type="term" value="C:cytoplasm"/>
    <property type="evidence" value="ECO:0007669"/>
    <property type="project" value="TreeGrafter"/>
</dbReference>
<dbReference type="Proteomes" id="UP000541810">
    <property type="component" value="Unassembled WGS sequence"/>
</dbReference>
<protein>
    <recommendedName>
        <fullName evidence="5">allantoinase</fullName>
        <ecNumber evidence="5">3.5.2.5</ecNumber>
    </recommendedName>
</protein>
<comment type="caution">
    <text evidence="10">The sequence shown here is derived from an EMBL/GenBank/DDBJ whole genome shotgun (WGS) entry which is preliminary data.</text>
</comment>
<sequence>MPDGESPATVRIRDGRIASIEAYESEAPNVEDLGDAVLMPGLVDTHVHLNEPGRTEWEGFATGTAAARAGGFTTLIDMPLNSSPVTTSAEALSSKRLASEGQLSVDVGFYGGLVPGNADRMGELIDAGVRGIKAFLCHSGIGEFPNATENDLRQAMPVLAERGVPLLAHAELASEDVPAMADPRKYADYLATRPPSFERDAIALLIRLCRETGCRTHIVHLADAGCLPMLAEAKNQGLPITVETCPHYLAFAAENIPDGFTLAKCAPPVRDEGNRRALWDALQSGLIDMVVSDHSPCPPDMKSLEEGSFEKAWGGISSLQLGLSIIWKMAQEAGLGLRDVAAWMGACPAQLVGVPFGIEPGHPAHLFAFDPDAVWAPFPDDLLHRHKLTPYLGMEMRGRVLRTYVHGNPELLAGQLV</sequence>
<evidence type="ECO:0000256" key="7">
    <source>
        <dbReference type="ARBA" id="ARBA00022801"/>
    </source>
</evidence>
<keyword evidence="6" id="KW-0479">Metal-binding</keyword>
<dbReference type="InterPro" id="IPR006680">
    <property type="entry name" value="Amidohydro-rel"/>
</dbReference>
<dbReference type="GO" id="GO:0008270">
    <property type="term" value="F:zinc ion binding"/>
    <property type="evidence" value="ECO:0007669"/>
    <property type="project" value="InterPro"/>
</dbReference>
<organism evidence="10 11">
    <name type="scientific">Algisphaera agarilytica</name>
    <dbReference type="NCBI Taxonomy" id="1385975"/>
    <lineage>
        <taxon>Bacteria</taxon>
        <taxon>Pseudomonadati</taxon>
        <taxon>Planctomycetota</taxon>
        <taxon>Phycisphaerae</taxon>
        <taxon>Phycisphaerales</taxon>
        <taxon>Phycisphaeraceae</taxon>
        <taxon>Algisphaera</taxon>
    </lineage>
</organism>
<name>A0A7X0H5F4_9BACT</name>
<evidence type="ECO:0000256" key="6">
    <source>
        <dbReference type="ARBA" id="ARBA00022723"/>
    </source>
</evidence>
<comment type="subunit">
    <text evidence="4">Homotetramer.</text>
</comment>
<proteinExistence type="inferred from homology"/>
<dbReference type="GO" id="GO:0000256">
    <property type="term" value="P:allantoin catabolic process"/>
    <property type="evidence" value="ECO:0007669"/>
    <property type="project" value="InterPro"/>
</dbReference>
<evidence type="ECO:0000256" key="8">
    <source>
        <dbReference type="ARBA" id="ARBA00022833"/>
    </source>
</evidence>
<dbReference type="InterPro" id="IPR011059">
    <property type="entry name" value="Metal-dep_hydrolase_composite"/>
</dbReference>
<dbReference type="PROSITE" id="PS01137">
    <property type="entry name" value="TATD_1"/>
    <property type="match status" value="1"/>
</dbReference>
<keyword evidence="8" id="KW-0862">Zinc</keyword>
<accession>A0A7X0H5F4</accession>
<dbReference type="InterPro" id="IPR017593">
    <property type="entry name" value="Allantoinase"/>
</dbReference>
<evidence type="ECO:0000256" key="5">
    <source>
        <dbReference type="ARBA" id="ARBA00012863"/>
    </source>
</evidence>
<dbReference type="EMBL" id="JACHGY010000001">
    <property type="protein sequence ID" value="MBB6429574.1"/>
    <property type="molecule type" value="Genomic_DNA"/>
</dbReference>
<dbReference type="PANTHER" id="PTHR43668">
    <property type="entry name" value="ALLANTOINASE"/>
    <property type="match status" value="1"/>
</dbReference>
<evidence type="ECO:0000256" key="3">
    <source>
        <dbReference type="ARBA" id="ARBA00010368"/>
    </source>
</evidence>
<dbReference type="AlphaFoldDB" id="A0A7X0H5F4"/>
<dbReference type="PANTHER" id="PTHR43668:SF2">
    <property type="entry name" value="ALLANTOINASE"/>
    <property type="match status" value="1"/>
</dbReference>